<keyword evidence="1" id="KW-0472">Membrane</keyword>
<reference evidence="2 3" key="1">
    <citation type="submission" date="2021-06" db="EMBL/GenBank/DDBJ databases">
        <title>Actinomycetes sequencing.</title>
        <authorList>
            <person name="Shan Q."/>
        </authorList>
    </citation>
    <scope>NUCLEOTIDE SEQUENCE [LARGE SCALE GENOMIC DNA]</scope>
    <source>
        <strain evidence="2 3">NEAU-G5</strain>
    </source>
</reference>
<dbReference type="Proteomes" id="UP000733379">
    <property type="component" value="Unassembled WGS sequence"/>
</dbReference>
<accession>A0ABS6BEH6</accession>
<gene>
    <name evidence="2" type="ORF">KO481_39630</name>
</gene>
<dbReference type="EMBL" id="JAHKNI010000023">
    <property type="protein sequence ID" value="MBU3067618.1"/>
    <property type="molecule type" value="Genomic_DNA"/>
</dbReference>
<feature type="transmembrane region" description="Helical" evidence="1">
    <location>
        <begin position="12"/>
        <end position="43"/>
    </location>
</feature>
<evidence type="ECO:0000313" key="2">
    <source>
        <dbReference type="EMBL" id="MBU3067618.1"/>
    </source>
</evidence>
<proteinExistence type="predicted"/>
<keyword evidence="3" id="KW-1185">Reference proteome</keyword>
<organism evidence="2 3">
    <name type="scientific">Nocardia albiluteola</name>
    <dbReference type="NCBI Taxonomy" id="2842303"/>
    <lineage>
        <taxon>Bacteria</taxon>
        <taxon>Bacillati</taxon>
        <taxon>Actinomycetota</taxon>
        <taxon>Actinomycetes</taxon>
        <taxon>Mycobacteriales</taxon>
        <taxon>Nocardiaceae</taxon>
        <taxon>Nocardia</taxon>
    </lineage>
</organism>
<protein>
    <submittedName>
        <fullName evidence="2">Uncharacterized protein</fullName>
    </submittedName>
</protein>
<keyword evidence="1" id="KW-0812">Transmembrane</keyword>
<keyword evidence="1" id="KW-1133">Transmembrane helix</keyword>
<dbReference type="RefSeq" id="WP_215923691.1">
    <property type="nucleotide sequence ID" value="NZ_JAHKNI010000023.1"/>
</dbReference>
<sequence>MGKVLDAVLLVVWAAIFLGLCIGAPGVGVFLTAWGGIVILGFYNSYVRHDRGADRQGPILGRPMNHTQSLRAAWR</sequence>
<evidence type="ECO:0000313" key="3">
    <source>
        <dbReference type="Proteomes" id="UP000733379"/>
    </source>
</evidence>
<evidence type="ECO:0000256" key="1">
    <source>
        <dbReference type="SAM" id="Phobius"/>
    </source>
</evidence>
<comment type="caution">
    <text evidence="2">The sequence shown here is derived from an EMBL/GenBank/DDBJ whole genome shotgun (WGS) entry which is preliminary data.</text>
</comment>
<name>A0ABS6BEH6_9NOCA</name>